<organism evidence="1 2">
    <name type="scientific">Hephaestia caeni</name>
    <dbReference type="NCBI Taxonomy" id="645617"/>
    <lineage>
        <taxon>Bacteria</taxon>
        <taxon>Pseudomonadati</taxon>
        <taxon>Pseudomonadota</taxon>
        <taxon>Alphaproteobacteria</taxon>
        <taxon>Sphingomonadales</taxon>
        <taxon>Sphingomonadaceae</taxon>
        <taxon>Hephaestia</taxon>
    </lineage>
</organism>
<dbReference type="AlphaFoldDB" id="A0A397NP32"/>
<dbReference type="RefSeq" id="WP_119036726.1">
    <property type="nucleotide sequence ID" value="NZ_QXDC01000004.1"/>
</dbReference>
<evidence type="ECO:0000313" key="1">
    <source>
        <dbReference type="EMBL" id="RIA37409.1"/>
    </source>
</evidence>
<dbReference type="OrthoDB" id="9803941at2"/>
<evidence type="ECO:0008006" key="3">
    <source>
        <dbReference type="Google" id="ProtNLM"/>
    </source>
</evidence>
<keyword evidence="2" id="KW-1185">Reference proteome</keyword>
<gene>
    <name evidence="1" type="ORF">DFR49_3293</name>
</gene>
<name>A0A397NP32_9SPHN</name>
<sequence>MRIKHTFRLPADLSGRLADYAARKRVAQTQIVEAALLSFLSPDGSERLEAAIGRRLDRLSRQADRLEHHVGISNEAMALFVRFWLTTTPPLPDTAFAAAQASGRERYRGFVESLGRRMETGASLARELSEDMKATPEHVTENFDK</sequence>
<reference evidence="1 2" key="1">
    <citation type="submission" date="2018-08" db="EMBL/GenBank/DDBJ databases">
        <title>Genomic Encyclopedia of Type Strains, Phase IV (KMG-IV): sequencing the most valuable type-strain genomes for metagenomic binning, comparative biology and taxonomic classification.</title>
        <authorList>
            <person name="Goeker M."/>
        </authorList>
    </citation>
    <scope>NUCLEOTIDE SEQUENCE [LARGE SCALE GENOMIC DNA]</scope>
    <source>
        <strain evidence="1 2">DSM 25527</strain>
    </source>
</reference>
<dbReference type="EMBL" id="QXDC01000004">
    <property type="protein sequence ID" value="RIA37409.1"/>
    <property type="molecule type" value="Genomic_DNA"/>
</dbReference>
<accession>A0A397NP32</accession>
<proteinExistence type="predicted"/>
<protein>
    <recommendedName>
        <fullName evidence="3">Ribbon-helix-helix CopG family protein</fullName>
    </recommendedName>
</protein>
<comment type="caution">
    <text evidence="1">The sequence shown here is derived from an EMBL/GenBank/DDBJ whole genome shotgun (WGS) entry which is preliminary data.</text>
</comment>
<dbReference type="Proteomes" id="UP000266568">
    <property type="component" value="Unassembled WGS sequence"/>
</dbReference>
<evidence type="ECO:0000313" key="2">
    <source>
        <dbReference type="Proteomes" id="UP000266568"/>
    </source>
</evidence>